<dbReference type="AlphaFoldDB" id="A0A6C0JH99"/>
<reference evidence="1" key="1">
    <citation type="journal article" date="2020" name="Nature">
        <title>Giant virus diversity and host interactions through global metagenomics.</title>
        <authorList>
            <person name="Schulz F."/>
            <person name="Roux S."/>
            <person name="Paez-Espino D."/>
            <person name="Jungbluth S."/>
            <person name="Walsh D.A."/>
            <person name="Denef V.J."/>
            <person name="McMahon K.D."/>
            <person name="Konstantinidis K.T."/>
            <person name="Eloe-Fadrosh E.A."/>
            <person name="Kyrpides N.C."/>
            <person name="Woyke T."/>
        </authorList>
    </citation>
    <scope>NUCLEOTIDE SEQUENCE</scope>
    <source>
        <strain evidence="1">GVMAG-M-3300025890-48</strain>
    </source>
</reference>
<protein>
    <submittedName>
        <fullName evidence="1">Uncharacterized protein</fullName>
    </submittedName>
</protein>
<accession>A0A6C0JH99</accession>
<name>A0A6C0JH99_9ZZZZ</name>
<proteinExistence type="predicted"/>
<evidence type="ECO:0000313" key="1">
    <source>
        <dbReference type="EMBL" id="QHU03024.1"/>
    </source>
</evidence>
<dbReference type="EMBL" id="MN740368">
    <property type="protein sequence ID" value="QHU03024.1"/>
    <property type="molecule type" value="Genomic_DNA"/>
</dbReference>
<sequence>METYLYKIKYKKKTKAKYCIYDIEIEYENIINNDTYSDTSEEYFYEDIDSDEKYICANENYEVFKQMTENELRLMIESSGILLPELITKADLIEMASQMI</sequence>
<organism evidence="1">
    <name type="scientific">viral metagenome</name>
    <dbReference type="NCBI Taxonomy" id="1070528"/>
    <lineage>
        <taxon>unclassified sequences</taxon>
        <taxon>metagenomes</taxon>
        <taxon>organismal metagenomes</taxon>
    </lineage>
</organism>